<dbReference type="PROSITE" id="PS50883">
    <property type="entry name" value="EAL"/>
    <property type="match status" value="1"/>
</dbReference>
<name>A0ABS7BR38_9SPHN</name>
<dbReference type="Proteomes" id="UP000759103">
    <property type="component" value="Unassembled WGS sequence"/>
</dbReference>
<evidence type="ECO:0000313" key="3">
    <source>
        <dbReference type="EMBL" id="MBW6532065.1"/>
    </source>
</evidence>
<evidence type="ECO:0000259" key="2">
    <source>
        <dbReference type="PROSITE" id="PS50883"/>
    </source>
</evidence>
<evidence type="ECO:0000313" key="4">
    <source>
        <dbReference type="Proteomes" id="UP000759103"/>
    </source>
</evidence>
<dbReference type="SMART" id="SM00052">
    <property type="entry name" value="EAL"/>
    <property type="match status" value="1"/>
</dbReference>
<sequence length="428" mass="45674">MPCLSEPSGPDGAAPEGQPSGVGHRGELLARLRDFAVVRRSLGAGAAGELVSDAAARLAGTLPLARVAAVGQDVIRVKCGGALDEVEHVSAAVRAFFDPADGRCDDSARHGWAVGSAIAAPEVDDVTLAETSEAALVQALASAGGEIVGAALVAGQDLASELDRALAEDEMELFYQPKLHVRQQVIKSAEALIRWRHPTRGLIPPADFIPLAEERRRVGPLTLWTVRRAIQDQRRLRRLGHDVRIFINISGQVLADAAFAEAVCHYLAAAPDARLGFEITETAVIRDPEGAIANLQRFAAIGITVSIDDYGAGLSSLAYLKQLPARELKIDKLFITGITSSHRDPLIVRSTIDLAHALDMEVVAEGVETHAALALLSVMGCDMVQGYVLSRPVELETLAGFLAEERHHRASADTRASFTRLSATWKRA</sequence>
<proteinExistence type="predicted"/>
<dbReference type="PANTHER" id="PTHR33121">
    <property type="entry name" value="CYCLIC DI-GMP PHOSPHODIESTERASE PDEF"/>
    <property type="match status" value="1"/>
</dbReference>
<accession>A0ABS7BR38</accession>
<dbReference type="InterPro" id="IPR001633">
    <property type="entry name" value="EAL_dom"/>
</dbReference>
<dbReference type="CDD" id="cd01948">
    <property type="entry name" value="EAL"/>
    <property type="match status" value="1"/>
</dbReference>
<feature type="domain" description="EAL" evidence="2">
    <location>
        <begin position="155"/>
        <end position="406"/>
    </location>
</feature>
<dbReference type="InterPro" id="IPR050706">
    <property type="entry name" value="Cyclic-di-GMP_PDE-like"/>
</dbReference>
<dbReference type="Gene3D" id="3.20.20.450">
    <property type="entry name" value="EAL domain"/>
    <property type="match status" value="1"/>
</dbReference>
<comment type="caution">
    <text evidence="3">The sequence shown here is derived from an EMBL/GenBank/DDBJ whole genome shotgun (WGS) entry which is preliminary data.</text>
</comment>
<dbReference type="SUPFAM" id="SSF141868">
    <property type="entry name" value="EAL domain-like"/>
    <property type="match status" value="1"/>
</dbReference>
<gene>
    <name evidence="3" type="ORF">KZ820_15090</name>
</gene>
<reference evidence="3 4" key="1">
    <citation type="submission" date="2021-07" db="EMBL/GenBank/DDBJ databases">
        <title>Sphingomonas sp.</title>
        <authorList>
            <person name="Feng G."/>
            <person name="Li J."/>
            <person name="Pan M."/>
        </authorList>
    </citation>
    <scope>NUCLEOTIDE SEQUENCE [LARGE SCALE GENOMIC DNA]</scope>
    <source>
        <strain evidence="3 4">RRHST34</strain>
    </source>
</reference>
<dbReference type="Pfam" id="PF00563">
    <property type="entry name" value="EAL"/>
    <property type="match status" value="1"/>
</dbReference>
<feature type="region of interest" description="Disordered" evidence="1">
    <location>
        <begin position="1"/>
        <end position="23"/>
    </location>
</feature>
<dbReference type="PANTHER" id="PTHR33121:SF79">
    <property type="entry name" value="CYCLIC DI-GMP PHOSPHODIESTERASE PDED-RELATED"/>
    <property type="match status" value="1"/>
</dbReference>
<dbReference type="InterPro" id="IPR035919">
    <property type="entry name" value="EAL_sf"/>
</dbReference>
<dbReference type="EMBL" id="JAHXZN010000005">
    <property type="protein sequence ID" value="MBW6532065.1"/>
    <property type="molecule type" value="Genomic_DNA"/>
</dbReference>
<evidence type="ECO:0000256" key="1">
    <source>
        <dbReference type="SAM" id="MobiDB-lite"/>
    </source>
</evidence>
<protein>
    <submittedName>
        <fullName evidence="3">EAL domain-containing protein</fullName>
    </submittedName>
</protein>
<keyword evidence="4" id="KW-1185">Reference proteome</keyword>
<organism evidence="3 4">
    <name type="scientific">Sphingomonas citri</name>
    <dbReference type="NCBI Taxonomy" id="2862499"/>
    <lineage>
        <taxon>Bacteria</taxon>
        <taxon>Pseudomonadati</taxon>
        <taxon>Pseudomonadota</taxon>
        <taxon>Alphaproteobacteria</taxon>
        <taxon>Sphingomonadales</taxon>
        <taxon>Sphingomonadaceae</taxon>
        <taxon>Sphingomonas</taxon>
    </lineage>
</organism>